<dbReference type="AlphaFoldDB" id="A0AAE1B1M2"/>
<comment type="caution">
    <text evidence="1">The sequence shown here is derived from an EMBL/GenBank/DDBJ whole genome shotgun (WGS) entry which is preliminary data.</text>
</comment>
<proteinExistence type="predicted"/>
<dbReference type="Proteomes" id="UP001283361">
    <property type="component" value="Unassembled WGS sequence"/>
</dbReference>
<organism evidence="1 2">
    <name type="scientific">Elysia crispata</name>
    <name type="common">lettuce slug</name>
    <dbReference type="NCBI Taxonomy" id="231223"/>
    <lineage>
        <taxon>Eukaryota</taxon>
        <taxon>Metazoa</taxon>
        <taxon>Spiralia</taxon>
        <taxon>Lophotrochozoa</taxon>
        <taxon>Mollusca</taxon>
        <taxon>Gastropoda</taxon>
        <taxon>Heterobranchia</taxon>
        <taxon>Euthyneura</taxon>
        <taxon>Panpulmonata</taxon>
        <taxon>Sacoglossa</taxon>
        <taxon>Placobranchoidea</taxon>
        <taxon>Plakobranchidae</taxon>
        <taxon>Elysia</taxon>
    </lineage>
</organism>
<dbReference type="EMBL" id="JAWDGP010000724">
    <property type="protein sequence ID" value="KAK3798038.1"/>
    <property type="molecule type" value="Genomic_DNA"/>
</dbReference>
<gene>
    <name evidence="1" type="ORF">RRG08_034599</name>
</gene>
<accession>A0AAE1B1M2</accession>
<protein>
    <submittedName>
        <fullName evidence="1">Uncharacterized protein</fullName>
    </submittedName>
</protein>
<keyword evidence="2" id="KW-1185">Reference proteome</keyword>
<evidence type="ECO:0000313" key="1">
    <source>
        <dbReference type="EMBL" id="KAK3798038.1"/>
    </source>
</evidence>
<evidence type="ECO:0000313" key="2">
    <source>
        <dbReference type="Proteomes" id="UP001283361"/>
    </source>
</evidence>
<reference evidence="1" key="1">
    <citation type="journal article" date="2023" name="G3 (Bethesda)">
        <title>A reference genome for the long-term kleptoplast-retaining sea slug Elysia crispata morphotype clarki.</title>
        <authorList>
            <person name="Eastman K.E."/>
            <person name="Pendleton A.L."/>
            <person name="Shaikh M.A."/>
            <person name="Suttiyut T."/>
            <person name="Ogas R."/>
            <person name="Tomko P."/>
            <person name="Gavelis G."/>
            <person name="Widhalm J.R."/>
            <person name="Wisecaver J.H."/>
        </authorList>
    </citation>
    <scope>NUCLEOTIDE SEQUENCE</scope>
    <source>
        <strain evidence="1">ECLA1</strain>
    </source>
</reference>
<sequence>MIMVNSTCWATTARLQTRLDISVQLQGKLELFDSIGGKKMPGELAINGHFSHYWSKDYHDYLYYPGPFITSIHLNPTLEQ</sequence>
<name>A0AAE1B1M2_9GAST</name>